<dbReference type="PANTHER" id="PTHR45677">
    <property type="entry name" value="GLUTAMATE DECARBOXYLASE-RELATED"/>
    <property type="match status" value="1"/>
</dbReference>
<dbReference type="InterPro" id="IPR015422">
    <property type="entry name" value="PyrdxlP-dep_Trfase_small"/>
</dbReference>
<dbReference type="PANTHER" id="PTHR45677:SF8">
    <property type="entry name" value="CYSTEINE SULFINIC ACID DECARBOXYLASE"/>
    <property type="match status" value="1"/>
</dbReference>
<accession>M0QPZ6</accession>
<comment type="caution">
    <text evidence="8">The sequence shown here is derived from an EMBL/GenBank/DDBJ whole genome shotgun (WGS) entry which is preliminary data.</text>
</comment>
<dbReference type="Gene3D" id="3.90.1150.10">
    <property type="entry name" value="Aspartate Aminotransferase, domain 1"/>
    <property type="match status" value="1"/>
</dbReference>
<evidence type="ECO:0000256" key="5">
    <source>
        <dbReference type="ARBA" id="ARBA00023239"/>
    </source>
</evidence>
<dbReference type="RefSeq" id="WP_007624862.1">
    <property type="nucleotide sequence ID" value="NZ_BANX01000038.1"/>
</dbReference>
<dbReference type="GO" id="GO:0030170">
    <property type="term" value="F:pyridoxal phosphate binding"/>
    <property type="evidence" value="ECO:0007669"/>
    <property type="project" value="InterPro"/>
</dbReference>
<feature type="modified residue" description="N6-(pyridoxal phosphate)lysine" evidence="6">
    <location>
        <position position="314"/>
    </location>
</feature>
<keyword evidence="3" id="KW-0210">Decarboxylase</keyword>
<dbReference type="GO" id="GO:0019752">
    <property type="term" value="P:carboxylic acid metabolic process"/>
    <property type="evidence" value="ECO:0007669"/>
    <property type="project" value="InterPro"/>
</dbReference>
<protein>
    <submittedName>
        <fullName evidence="8">Putative L-2,4-diaminobutyrate decarboxylase</fullName>
    </submittedName>
</protein>
<evidence type="ECO:0000313" key="9">
    <source>
        <dbReference type="Proteomes" id="UP000011666"/>
    </source>
</evidence>
<dbReference type="EMBL" id="BANX01000038">
    <property type="protein sequence ID" value="GAC70653.1"/>
    <property type="molecule type" value="Genomic_DNA"/>
</dbReference>
<reference evidence="8 9" key="1">
    <citation type="submission" date="2013-01" db="EMBL/GenBank/DDBJ databases">
        <title>Whole genome shotgun sequence of Gordonia soli NBRC 108243.</title>
        <authorList>
            <person name="Isaki-Nakamura S."/>
            <person name="Hosoyama A."/>
            <person name="Tsuchikane K."/>
            <person name="Ando Y."/>
            <person name="Baba S."/>
            <person name="Ohji S."/>
            <person name="Hamada M."/>
            <person name="Tamura T."/>
            <person name="Yamazoe A."/>
            <person name="Yamazaki S."/>
            <person name="Fujita N."/>
        </authorList>
    </citation>
    <scope>NUCLEOTIDE SEQUENCE [LARGE SCALE GENOMIC DNA]</scope>
    <source>
        <strain evidence="8 9">NBRC 108243</strain>
    </source>
</reference>
<evidence type="ECO:0000256" key="7">
    <source>
        <dbReference type="RuleBase" id="RU000382"/>
    </source>
</evidence>
<dbReference type="GO" id="GO:0004058">
    <property type="term" value="F:aromatic-L-amino-acid decarboxylase activity"/>
    <property type="evidence" value="ECO:0007669"/>
    <property type="project" value="UniProtKB-ARBA"/>
</dbReference>
<dbReference type="STRING" id="1223545.GS4_38_00590"/>
<organism evidence="8 9">
    <name type="scientific">Gordonia soli NBRC 108243</name>
    <dbReference type="NCBI Taxonomy" id="1223545"/>
    <lineage>
        <taxon>Bacteria</taxon>
        <taxon>Bacillati</taxon>
        <taxon>Actinomycetota</taxon>
        <taxon>Actinomycetes</taxon>
        <taxon>Mycobacteriales</taxon>
        <taxon>Gordoniaceae</taxon>
        <taxon>Gordonia</taxon>
    </lineage>
</organism>
<comment type="cofactor">
    <cofactor evidence="1 6 7">
        <name>pyridoxal 5'-phosphate</name>
        <dbReference type="ChEBI" id="CHEBI:597326"/>
    </cofactor>
</comment>
<dbReference type="SUPFAM" id="SSF53383">
    <property type="entry name" value="PLP-dependent transferases"/>
    <property type="match status" value="1"/>
</dbReference>
<name>M0QPZ6_9ACTN</name>
<comment type="similarity">
    <text evidence="2 7">Belongs to the group II decarboxylase family.</text>
</comment>
<dbReference type="InterPro" id="IPR002129">
    <property type="entry name" value="PyrdxlP-dep_de-COase"/>
</dbReference>
<gene>
    <name evidence="8" type="ORF">GS4_38_00590</name>
</gene>
<dbReference type="InterPro" id="IPR015424">
    <property type="entry name" value="PyrdxlP-dep_Trfase"/>
</dbReference>
<evidence type="ECO:0000256" key="2">
    <source>
        <dbReference type="ARBA" id="ARBA00009533"/>
    </source>
</evidence>
<evidence type="ECO:0000256" key="3">
    <source>
        <dbReference type="ARBA" id="ARBA00022793"/>
    </source>
</evidence>
<dbReference type="AlphaFoldDB" id="M0QPZ6"/>
<evidence type="ECO:0000256" key="4">
    <source>
        <dbReference type="ARBA" id="ARBA00022898"/>
    </source>
</evidence>
<evidence type="ECO:0000256" key="6">
    <source>
        <dbReference type="PIRSR" id="PIRSR602129-50"/>
    </source>
</evidence>
<evidence type="ECO:0000313" key="8">
    <source>
        <dbReference type="EMBL" id="GAC70653.1"/>
    </source>
</evidence>
<dbReference type="InterPro" id="IPR015421">
    <property type="entry name" value="PyrdxlP-dep_Trfase_major"/>
</dbReference>
<keyword evidence="5 7" id="KW-0456">Lyase</keyword>
<proteinExistence type="inferred from homology"/>
<dbReference type="Proteomes" id="UP000011666">
    <property type="component" value="Unassembled WGS sequence"/>
</dbReference>
<sequence>MIHDDLAGSRIGERFATPGRGWSEIGDGLHTMAAAVGDNHHRAPLPYGAPRQMLDAVTDALGPKLVPEKGVGEQDALARVAGLIAEYGLDLTHRFTAAHLQPPPLTVSVVADALASATNASLDTYDSGPATLAIEKWTISALARLAGLPATAGGVFGPGGSFSNLLALLIARDHTAAQRDIDTRHHGVADLHRPVVFCSRVAHFSVNRACATLGLGESAVIPIEVDEDHRMIPAALERALVEVDGTPIAIIATAGTTDFGTVDPLPQIADIAREHGVWLHVDGAYGFGAMLSESLRPLLAGVERADSITLDLHKIGWQPAAASVLLLSDEDRFAALDRNVAYLNPEDDEEAGYGGLLGQTLQTTRRPDVLKVLATFLAYGREGLGDMLDRCHEVARHAEQRILTELQLDLVAPVTLTTVVFRYRCEDLDAVNAELRRRLISSGTALIGRTRVRIAGADEPQTCLKLTLLNPATTEADIDELFDELLRTALEVESERAEVNSGEKVKINE</sequence>
<dbReference type="eggNOG" id="COG0076">
    <property type="taxonomic scope" value="Bacteria"/>
</dbReference>
<keyword evidence="4 6" id="KW-0663">Pyridoxal phosphate</keyword>
<dbReference type="GO" id="GO:0005737">
    <property type="term" value="C:cytoplasm"/>
    <property type="evidence" value="ECO:0007669"/>
    <property type="project" value="TreeGrafter"/>
</dbReference>
<dbReference type="Gene3D" id="3.40.640.10">
    <property type="entry name" value="Type I PLP-dependent aspartate aminotransferase-like (Major domain)"/>
    <property type="match status" value="1"/>
</dbReference>
<dbReference type="Pfam" id="PF00282">
    <property type="entry name" value="Pyridoxal_deC"/>
    <property type="match status" value="1"/>
</dbReference>
<evidence type="ECO:0000256" key="1">
    <source>
        <dbReference type="ARBA" id="ARBA00001933"/>
    </source>
</evidence>
<keyword evidence="9" id="KW-1185">Reference proteome</keyword>